<dbReference type="InParanoid" id="A0A7N2MF49"/>
<evidence type="ECO:0000256" key="1">
    <source>
        <dbReference type="SAM" id="Phobius"/>
    </source>
</evidence>
<feature type="transmembrane region" description="Helical" evidence="1">
    <location>
        <begin position="60"/>
        <end position="82"/>
    </location>
</feature>
<evidence type="ECO:0000313" key="2">
    <source>
        <dbReference type="EnsemblPlants" id="QL08p062041:mrna"/>
    </source>
</evidence>
<evidence type="ECO:0008006" key="4">
    <source>
        <dbReference type="Google" id="ProtNLM"/>
    </source>
</evidence>
<protein>
    <recommendedName>
        <fullName evidence="4">Maternal effect embryo arrest 60</fullName>
    </recommendedName>
</protein>
<keyword evidence="1" id="KW-0812">Transmembrane</keyword>
<dbReference type="PANTHER" id="PTHR33430">
    <property type="entry name" value="MATERNAL EFFECT EMBRYO ARREST PROTEIN"/>
    <property type="match status" value="1"/>
</dbReference>
<dbReference type="FunCoup" id="A0A7N2MF49">
    <property type="interactions" value="1758"/>
</dbReference>
<evidence type="ECO:0000313" key="3">
    <source>
        <dbReference type="Proteomes" id="UP000594261"/>
    </source>
</evidence>
<keyword evidence="3" id="KW-1185">Reference proteome</keyword>
<feature type="transmembrane region" description="Helical" evidence="1">
    <location>
        <begin position="12"/>
        <end position="32"/>
    </location>
</feature>
<dbReference type="EMBL" id="LRBV02000008">
    <property type="status" value="NOT_ANNOTATED_CDS"/>
    <property type="molecule type" value="Genomic_DNA"/>
</dbReference>
<keyword evidence="1" id="KW-0472">Membrane</keyword>
<accession>A0A7N2MF49</accession>
<keyword evidence="1" id="KW-1133">Transmembrane helix</keyword>
<dbReference type="Proteomes" id="UP000594261">
    <property type="component" value="Chromosome 8"/>
</dbReference>
<reference evidence="2 3" key="1">
    <citation type="journal article" date="2016" name="G3 (Bethesda)">
        <title>First Draft Assembly and Annotation of the Genome of a California Endemic Oak Quercus lobata Nee (Fagaceae).</title>
        <authorList>
            <person name="Sork V.L."/>
            <person name="Fitz-Gibbon S.T."/>
            <person name="Puiu D."/>
            <person name="Crepeau M."/>
            <person name="Gugger P.F."/>
            <person name="Sherman R."/>
            <person name="Stevens K."/>
            <person name="Langley C.H."/>
            <person name="Pellegrini M."/>
            <person name="Salzberg S.L."/>
        </authorList>
    </citation>
    <scope>NUCLEOTIDE SEQUENCE [LARGE SCALE GENOMIC DNA]</scope>
    <source>
        <strain evidence="2 3">cv. SW786</strain>
    </source>
</reference>
<name>A0A7N2MF49_QUELO</name>
<proteinExistence type="predicted"/>
<dbReference type="Gramene" id="QL08p062041:mrna">
    <property type="protein sequence ID" value="QL08p062041:mrna"/>
    <property type="gene ID" value="QL08p062041"/>
</dbReference>
<feature type="transmembrane region" description="Helical" evidence="1">
    <location>
        <begin position="146"/>
        <end position="168"/>
    </location>
</feature>
<dbReference type="AlphaFoldDB" id="A0A7N2MF49"/>
<feature type="transmembrane region" description="Helical" evidence="1">
    <location>
        <begin position="103"/>
        <end position="126"/>
    </location>
</feature>
<sequence length="225" mass="24309">MPTGTSVHVTTLDGIVNVNSLFTLAVFVGLTWNPDDPSNTLINDQDCAAGPSKAKDLVSFHVYSFSSFLFSSLIALALKQAIRISKSPTYHPYEFIARTHKPFLRVGMLVSGVGSFCGCGFLMMALVNVVQIKLGTLTCGNSSDSFAAVIPLVILVPIALLIYASFILEANKCADWLAKWDSVMKEDFVVFEFPLPAELETLVAKDNNGLYYARLVAASMAAVSV</sequence>
<dbReference type="OMA" id="HICIIMY"/>
<reference evidence="2" key="2">
    <citation type="submission" date="2021-01" db="UniProtKB">
        <authorList>
            <consortium name="EnsemblPlants"/>
        </authorList>
    </citation>
    <scope>IDENTIFICATION</scope>
</reference>
<dbReference type="PANTHER" id="PTHR33430:SF7">
    <property type="entry name" value="OS07G0240400 PROTEIN"/>
    <property type="match status" value="1"/>
</dbReference>
<dbReference type="EnsemblPlants" id="QL08p062041:mrna">
    <property type="protein sequence ID" value="QL08p062041:mrna"/>
    <property type="gene ID" value="QL08p062041"/>
</dbReference>
<organism evidence="2 3">
    <name type="scientific">Quercus lobata</name>
    <name type="common">Valley oak</name>
    <dbReference type="NCBI Taxonomy" id="97700"/>
    <lineage>
        <taxon>Eukaryota</taxon>
        <taxon>Viridiplantae</taxon>
        <taxon>Streptophyta</taxon>
        <taxon>Embryophyta</taxon>
        <taxon>Tracheophyta</taxon>
        <taxon>Spermatophyta</taxon>
        <taxon>Magnoliopsida</taxon>
        <taxon>eudicotyledons</taxon>
        <taxon>Gunneridae</taxon>
        <taxon>Pentapetalae</taxon>
        <taxon>rosids</taxon>
        <taxon>fabids</taxon>
        <taxon>Fagales</taxon>
        <taxon>Fagaceae</taxon>
        <taxon>Quercus</taxon>
    </lineage>
</organism>